<dbReference type="Proteomes" id="UP000284706">
    <property type="component" value="Unassembled WGS sequence"/>
</dbReference>
<organism evidence="3 4">
    <name type="scientific">Gymnopilus dilepis</name>
    <dbReference type="NCBI Taxonomy" id="231916"/>
    <lineage>
        <taxon>Eukaryota</taxon>
        <taxon>Fungi</taxon>
        <taxon>Dikarya</taxon>
        <taxon>Basidiomycota</taxon>
        <taxon>Agaricomycotina</taxon>
        <taxon>Agaricomycetes</taxon>
        <taxon>Agaricomycetidae</taxon>
        <taxon>Agaricales</taxon>
        <taxon>Agaricineae</taxon>
        <taxon>Hymenogastraceae</taxon>
        <taxon>Gymnopilus</taxon>
    </lineage>
</organism>
<feature type="domain" description="ABC transporter" evidence="2">
    <location>
        <begin position="436"/>
        <end position="498"/>
    </location>
</feature>
<dbReference type="STRING" id="231916.A0A409W590"/>
<dbReference type="InterPro" id="IPR003439">
    <property type="entry name" value="ABC_transporter-like_ATP-bd"/>
</dbReference>
<dbReference type="OrthoDB" id="6500128at2759"/>
<evidence type="ECO:0000259" key="2">
    <source>
        <dbReference type="Pfam" id="PF00005"/>
    </source>
</evidence>
<keyword evidence="1" id="KW-0472">Membrane</keyword>
<dbReference type="AlphaFoldDB" id="A0A409W590"/>
<evidence type="ECO:0000313" key="4">
    <source>
        <dbReference type="Proteomes" id="UP000284706"/>
    </source>
</evidence>
<dbReference type="PANTHER" id="PTHR24221:SF654">
    <property type="entry name" value="ATP-BINDING CASSETTE SUB-FAMILY B MEMBER 6"/>
    <property type="match status" value="1"/>
</dbReference>
<dbReference type="InterPro" id="IPR027417">
    <property type="entry name" value="P-loop_NTPase"/>
</dbReference>
<dbReference type="PANTHER" id="PTHR24221">
    <property type="entry name" value="ATP-BINDING CASSETTE SUB-FAMILY B"/>
    <property type="match status" value="1"/>
</dbReference>
<comment type="caution">
    <text evidence="3">The sequence shown here is derived from an EMBL/GenBank/DDBJ whole genome shotgun (WGS) entry which is preliminary data.</text>
</comment>
<dbReference type="GO" id="GO:0005524">
    <property type="term" value="F:ATP binding"/>
    <property type="evidence" value="ECO:0007669"/>
    <property type="project" value="InterPro"/>
</dbReference>
<keyword evidence="4" id="KW-1185">Reference proteome</keyword>
<dbReference type="Gene3D" id="3.40.50.300">
    <property type="entry name" value="P-loop containing nucleotide triphosphate hydrolases"/>
    <property type="match status" value="1"/>
</dbReference>
<evidence type="ECO:0000313" key="3">
    <source>
        <dbReference type="EMBL" id="PPQ73684.1"/>
    </source>
</evidence>
<name>A0A409W590_9AGAR</name>
<dbReference type="Pfam" id="PF00005">
    <property type="entry name" value="ABC_tran"/>
    <property type="match status" value="1"/>
</dbReference>
<evidence type="ECO:0000256" key="1">
    <source>
        <dbReference type="SAM" id="Phobius"/>
    </source>
</evidence>
<dbReference type="GO" id="GO:0016887">
    <property type="term" value="F:ATP hydrolysis activity"/>
    <property type="evidence" value="ECO:0007669"/>
    <property type="project" value="InterPro"/>
</dbReference>
<keyword evidence="1" id="KW-1133">Transmembrane helix</keyword>
<dbReference type="EMBL" id="NHYE01005390">
    <property type="protein sequence ID" value="PPQ73684.1"/>
    <property type="molecule type" value="Genomic_DNA"/>
</dbReference>
<reference evidence="3 4" key="1">
    <citation type="journal article" date="2018" name="Evol. Lett.">
        <title>Horizontal gene cluster transfer increased hallucinogenic mushroom diversity.</title>
        <authorList>
            <person name="Reynolds H.T."/>
            <person name="Vijayakumar V."/>
            <person name="Gluck-Thaler E."/>
            <person name="Korotkin H.B."/>
            <person name="Matheny P.B."/>
            <person name="Slot J.C."/>
        </authorList>
    </citation>
    <scope>NUCLEOTIDE SEQUENCE [LARGE SCALE GENOMIC DNA]</scope>
    <source>
        <strain evidence="3 4">SRW20</strain>
    </source>
</reference>
<protein>
    <recommendedName>
        <fullName evidence="2">ABC transporter domain-containing protein</fullName>
    </recommendedName>
</protein>
<feature type="non-terminal residue" evidence="3">
    <location>
        <position position="499"/>
    </location>
</feature>
<sequence>MSPVQHTSLGVWDLYEDTSYVSHSSPPSEFWAVFTHALPFVWRMLCEIASIRRCAYLLACYVLVYLLSSIVPAIALSYSGQLLAIVQSAVEHRSIDTRLLISVVFGAFLSASANRLLTFSARQISKPLHREIKRYYSIHIFQAYVRLDVPAFNDPAIQRKLEECFPNYQHNSLAFLIISTFLRTSSQVIQLVTQSIVLFTLLRTQPDGLLLAFLCFLHAFCQRPASHSLFVRNRVWLATTKNKDYLRSEGLKQVVSNPDHRQEIVASGLAPFLLALYRKAVTALPTHSEDFYEAMYEADHGLLYILRLILPDILRTLPELYFAIRAVQQPSSIPISLASLNLITQTSQSFVTSTLGLLDDAEAATTALSQIVSLYEIVTIPNRVKVVPEKASEPTDSDDPSLGRPFPEDSESLRFGISIEFCQVSFKYPGSDLYALDKVSFKIEKGQLCVIVGNNGSGKSTILKLIARLYDPTEGQILIDGIDIKTIRLADLRRSVSVL</sequence>
<gene>
    <name evidence="3" type="ORF">CVT26_010770</name>
</gene>
<keyword evidence="1" id="KW-0812">Transmembrane</keyword>
<accession>A0A409W590</accession>
<feature type="transmembrane region" description="Helical" evidence="1">
    <location>
        <begin position="58"/>
        <end position="79"/>
    </location>
</feature>
<dbReference type="InterPro" id="IPR039421">
    <property type="entry name" value="Type_1_exporter"/>
</dbReference>
<dbReference type="InParanoid" id="A0A409W590"/>
<dbReference type="SUPFAM" id="SSF52540">
    <property type="entry name" value="P-loop containing nucleoside triphosphate hydrolases"/>
    <property type="match status" value="1"/>
</dbReference>
<proteinExistence type="predicted"/>
<dbReference type="GO" id="GO:0034040">
    <property type="term" value="F:ATPase-coupled lipid transmembrane transporter activity"/>
    <property type="evidence" value="ECO:0007669"/>
    <property type="project" value="TreeGrafter"/>
</dbReference>